<gene>
    <name evidence="1" type="ORF">Cba03nite_65040</name>
</gene>
<comment type="caution">
    <text evidence="1">The sequence shown here is derived from an EMBL/GenBank/DDBJ whole genome shotgun (WGS) entry which is preliminary data.</text>
</comment>
<dbReference type="AlphaFoldDB" id="A0A8J3JU16"/>
<accession>A0A8J3JU16</accession>
<dbReference type="EMBL" id="BONF01000044">
    <property type="protein sequence ID" value="GIF85155.1"/>
    <property type="molecule type" value="Genomic_DNA"/>
</dbReference>
<dbReference type="InterPro" id="IPR025850">
    <property type="entry name" value="SUKH-3"/>
</dbReference>
<evidence type="ECO:0000313" key="1">
    <source>
        <dbReference type="EMBL" id="GIF85155.1"/>
    </source>
</evidence>
<sequence>MATIEDAFALAERYAADAAIQAGAPYQGLVEEFAHGWCVWAAPLRRGDGPPPLGAGAATVLDRETGLLAFFPAWSNEQIMAQYEPRSATYRSWPPVARRADVLALLPGPARIAMALTMDNVTIAAASARGDAEPVHHPLVSGWLAAQPAGELVRGAHRHADLILLSEVFRHAERAGLTETGQVWDWLFDPRPMSYVLTTRTPRGHTLHQACCPTCTDAWRFFGSSLHAWQGLTPREGPLVPPPEPGRFPPHVEDVIVRAGWDGRAAPPAVRVPRALRYMIEDIGGPLDAAATEAATAVLARSGFLAVANTGPGLRCRRNAFFIGMTDKGLVPMMEAFGRRLGVPVFPVGQAHDCGGGTIAVAADGRLFLIDQAGDWYLGDDIDEALVLLVEGRMPRRLREDGSPADAG</sequence>
<organism evidence="1 2">
    <name type="scientific">Catellatospora bangladeshensis</name>
    <dbReference type="NCBI Taxonomy" id="310355"/>
    <lineage>
        <taxon>Bacteria</taxon>
        <taxon>Bacillati</taxon>
        <taxon>Actinomycetota</taxon>
        <taxon>Actinomycetes</taxon>
        <taxon>Micromonosporales</taxon>
        <taxon>Micromonosporaceae</taxon>
        <taxon>Catellatospora</taxon>
    </lineage>
</organism>
<protein>
    <submittedName>
        <fullName evidence="1">Uncharacterized protein</fullName>
    </submittedName>
</protein>
<name>A0A8J3JU16_9ACTN</name>
<evidence type="ECO:0000313" key="2">
    <source>
        <dbReference type="Proteomes" id="UP000601223"/>
    </source>
</evidence>
<proteinExistence type="predicted"/>
<dbReference type="Pfam" id="PF14433">
    <property type="entry name" value="SUKH-3"/>
    <property type="match status" value="1"/>
</dbReference>
<keyword evidence="2" id="KW-1185">Reference proteome</keyword>
<dbReference type="RefSeq" id="WP_203754549.1">
    <property type="nucleotide sequence ID" value="NZ_BONF01000044.1"/>
</dbReference>
<reference evidence="1 2" key="1">
    <citation type="submission" date="2021-01" db="EMBL/GenBank/DDBJ databases">
        <title>Whole genome shotgun sequence of Catellatospora bangladeshensis NBRC 107357.</title>
        <authorList>
            <person name="Komaki H."/>
            <person name="Tamura T."/>
        </authorList>
    </citation>
    <scope>NUCLEOTIDE SEQUENCE [LARGE SCALE GENOMIC DNA]</scope>
    <source>
        <strain evidence="1 2">NBRC 107357</strain>
    </source>
</reference>
<dbReference type="Proteomes" id="UP000601223">
    <property type="component" value="Unassembled WGS sequence"/>
</dbReference>